<evidence type="ECO:0000313" key="3">
    <source>
        <dbReference type="Proteomes" id="UP001237642"/>
    </source>
</evidence>
<dbReference type="PANTHER" id="PTHR46929">
    <property type="entry name" value="EXPRESSED PROTEIN"/>
    <property type="match status" value="1"/>
</dbReference>
<dbReference type="InterPro" id="IPR024752">
    <property type="entry name" value="Myb/SANT-like_dom"/>
</dbReference>
<evidence type="ECO:0000313" key="2">
    <source>
        <dbReference type="EMBL" id="KAK1376421.1"/>
    </source>
</evidence>
<accession>A0AAD8I0U2</accession>
<evidence type="ECO:0000259" key="1">
    <source>
        <dbReference type="Pfam" id="PF12776"/>
    </source>
</evidence>
<dbReference type="PANTHER" id="PTHR46929:SF4">
    <property type="entry name" value="MYB_SANT-LIKE DOMAIN-CONTAINING PROTEIN"/>
    <property type="match status" value="1"/>
</dbReference>
<organism evidence="2 3">
    <name type="scientific">Heracleum sosnowskyi</name>
    <dbReference type="NCBI Taxonomy" id="360622"/>
    <lineage>
        <taxon>Eukaryota</taxon>
        <taxon>Viridiplantae</taxon>
        <taxon>Streptophyta</taxon>
        <taxon>Embryophyta</taxon>
        <taxon>Tracheophyta</taxon>
        <taxon>Spermatophyta</taxon>
        <taxon>Magnoliopsida</taxon>
        <taxon>eudicotyledons</taxon>
        <taxon>Gunneridae</taxon>
        <taxon>Pentapetalae</taxon>
        <taxon>asterids</taxon>
        <taxon>campanulids</taxon>
        <taxon>Apiales</taxon>
        <taxon>Apiaceae</taxon>
        <taxon>Apioideae</taxon>
        <taxon>apioid superclade</taxon>
        <taxon>Tordylieae</taxon>
        <taxon>Tordyliinae</taxon>
        <taxon>Heracleum</taxon>
    </lineage>
</organism>
<comment type="caution">
    <text evidence="2">The sequence shown here is derived from an EMBL/GenBank/DDBJ whole genome shotgun (WGS) entry which is preliminary data.</text>
</comment>
<name>A0AAD8I0U2_9APIA</name>
<dbReference type="Pfam" id="PF12776">
    <property type="entry name" value="Myb_DNA-bind_3"/>
    <property type="match status" value="1"/>
</dbReference>
<proteinExistence type="predicted"/>
<dbReference type="Proteomes" id="UP001237642">
    <property type="component" value="Unassembled WGS sequence"/>
</dbReference>
<reference evidence="2" key="2">
    <citation type="submission" date="2023-05" db="EMBL/GenBank/DDBJ databases">
        <authorList>
            <person name="Schelkunov M.I."/>
        </authorList>
    </citation>
    <scope>NUCLEOTIDE SEQUENCE</scope>
    <source>
        <strain evidence="2">Hsosn_3</strain>
        <tissue evidence="2">Leaf</tissue>
    </source>
</reference>
<feature type="domain" description="Myb/SANT-like" evidence="1">
    <location>
        <begin position="18"/>
        <end position="113"/>
    </location>
</feature>
<sequence>MGQKAKDGDVVKREQLIWTPIMDNLFIQSMLNQQYEGYRIDGTFTSQAYVNMVAKMRQKLNIELNKAHLKNRLKTLKEHFAQCYDLFRGVGLSGFSRNSETKLFEATDDVWDQLLVVKPDAIKWKTKPILNYNELEELFAKGRATGAGAETAKEKNKRRSSTCSDYSIDDINDLLTQNTVNLESLNNDNDVKFVVATPSPHETSNSTTEAKGKKRKCEEEEDINKGKKKKCEDEDDINKKIMTSLENVASPIREGHTILKESNVIIEKSRQRVYMEEEIYTGLETIGFDETKICEAYLFLVNHPESAREMFGCPVQMRKKILEEIMNKRG</sequence>
<protein>
    <submittedName>
        <fullName evidence="2">Myb/SANT-like domain-containing protein</fullName>
    </submittedName>
</protein>
<keyword evidence="3" id="KW-1185">Reference proteome</keyword>
<gene>
    <name evidence="2" type="ORF">POM88_032614</name>
</gene>
<dbReference type="AlphaFoldDB" id="A0AAD8I0U2"/>
<dbReference type="EMBL" id="JAUIZM010000007">
    <property type="protein sequence ID" value="KAK1376421.1"/>
    <property type="molecule type" value="Genomic_DNA"/>
</dbReference>
<reference evidence="2" key="1">
    <citation type="submission" date="2023-02" db="EMBL/GenBank/DDBJ databases">
        <title>Genome of toxic invasive species Heracleum sosnowskyi carries increased number of genes despite the absence of recent whole-genome duplications.</title>
        <authorList>
            <person name="Schelkunov M."/>
            <person name="Shtratnikova V."/>
            <person name="Makarenko M."/>
            <person name="Klepikova A."/>
            <person name="Omelchenko D."/>
            <person name="Novikova G."/>
            <person name="Obukhova E."/>
            <person name="Bogdanov V."/>
            <person name="Penin A."/>
            <person name="Logacheva M."/>
        </authorList>
    </citation>
    <scope>NUCLEOTIDE SEQUENCE</scope>
    <source>
        <strain evidence="2">Hsosn_3</strain>
        <tissue evidence="2">Leaf</tissue>
    </source>
</reference>